<dbReference type="GeneID" id="102690252"/>
<dbReference type="PANTHER" id="PTHR31601:SF2">
    <property type="entry name" value="ALPHA-KETOGLUTARATE DEHYDROGENASE COMPONENT 4"/>
    <property type="match status" value="1"/>
</dbReference>
<dbReference type="RefSeq" id="XP_006626966.2">
    <property type="nucleotide sequence ID" value="XM_006626903.2"/>
</dbReference>
<dbReference type="HOGENOM" id="CLU_135102_0_0_1"/>
<dbReference type="eggNOG" id="ENOG502S602">
    <property type="taxonomic scope" value="Eukaryota"/>
</dbReference>
<dbReference type="AlphaFoldDB" id="W5ML70"/>
<evidence type="ECO:0000256" key="3">
    <source>
        <dbReference type="ARBA" id="ARBA00043970"/>
    </source>
</evidence>
<dbReference type="GO" id="GO:0045252">
    <property type="term" value="C:oxoglutarate dehydrogenase complex"/>
    <property type="evidence" value="ECO:0000318"/>
    <property type="project" value="GO_Central"/>
</dbReference>
<dbReference type="PANTHER" id="PTHR31601">
    <property type="entry name" value="28S RIBOSOMAL PROTEIN S36, MITOCHONDRIAL"/>
    <property type="match status" value="1"/>
</dbReference>
<dbReference type="GO" id="GO:0005739">
    <property type="term" value="C:mitochondrion"/>
    <property type="evidence" value="ECO:0007669"/>
    <property type="project" value="UniProtKB-SubCell"/>
</dbReference>
<keyword evidence="2" id="KW-0496">Mitochondrion</keyword>
<feature type="compositionally biased region" description="Basic and acidic residues" evidence="4">
    <location>
        <begin position="79"/>
        <end position="92"/>
    </location>
</feature>
<evidence type="ECO:0000256" key="4">
    <source>
        <dbReference type="SAM" id="MobiDB-lite"/>
    </source>
</evidence>
<reference evidence="5" key="2">
    <citation type="submission" date="2025-08" db="UniProtKB">
        <authorList>
            <consortium name="Ensembl"/>
        </authorList>
    </citation>
    <scope>IDENTIFICATION</scope>
</reference>
<dbReference type="CTD" id="92259"/>
<comment type="subcellular location">
    <subcellularLocation>
        <location evidence="1">Mitochondrion</location>
    </subcellularLocation>
</comment>
<protein>
    <submittedName>
        <fullName evidence="5">Alpha-ketoglutarate dehydrogenase subunit 4</fullName>
    </submittedName>
</protein>
<name>W5ML70_LEPOC</name>
<dbReference type="Bgee" id="ENSLOCG00000007526">
    <property type="expression patterns" value="Expressed in pharyngeal gill and 13 other cell types or tissues"/>
</dbReference>
<dbReference type="KEGG" id="loc:102690252"/>
<sequence length="168" mass="18744">MNNEIMHAICLSREVTFPQSSPVSLQKSSPLFRYAWKTTSTRSPEYFLFKFQKVTMGSKMAAASRVVQAVRPHAPLIKFPDRRNIPRPEVQEALKTMVATPSPSPGTHNSPQSLSSPSRPPGTQSTGPPSHKPGPPDTAATIREFPQRYRRRTIATEEMDYIQRGGPE</sequence>
<proteinExistence type="inferred from homology"/>
<dbReference type="InterPro" id="IPR020373">
    <property type="entry name" value="Kgd4/YMR-31"/>
</dbReference>
<reference evidence="5" key="3">
    <citation type="submission" date="2025-09" db="UniProtKB">
        <authorList>
            <consortium name="Ensembl"/>
        </authorList>
    </citation>
    <scope>IDENTIFICATION</scope>
</reference>
<dbReference type="STRING" id="7918.ENSLOCP00000009129"/>
<feature type="compositionally biased region" description="Polar residues" evidence="4">
    <location>
        <begin position="99"/>
        <end position="109"/>
    </location>
</feature>
<accession>W5ML70</accession>
<evidence type="ECO:0000313" key="6">
    <source>
        <dbReference type="Proteomes" id="UP000018468"/>
    </source>
</evidence>
<dbReference type="FunCoup" id="W5ML70">
    <property type="interactions" value="983"/>
</dbReference>
<keyword evidence="6" id="KW-1185">Reference proteome</keyword>
<comment type="similarity">
    <text evidence="3">Belongs to the alpha-ketoglutarate dehydrogenase component 4 family.</text>
</comment>
<organism evidence="5 6">
    <name type="scientific">Lepisosteus oculatus</name>
    <name type="common">Spotted gar</name>
    <dbReference type="NCBI Taxonomy" id="7918"/>
    <lineage>
        <taxon>Eukaryota</taxon>
        <taxon>Metazoa</taxon>
        <taxon>Chordata</taxon>
        <taxon>Craniata</taxon>
        <taxon>Vertebrata</taxon>
        <taxon>Euteleostomi</taxon>
        <taxon>Actinopterygii</taxon>
        <taxon>Neopterygii</taxon>
        <taxon>Holostei</taxon>
        <taxon>Semionotiformes</taxon>
        <taxon>Lepisosteidae</taxon>
        <taxon>Lepisosteus</taxon>
    </lineage>
</organism>
<evidence type="ECO:0000313" key="5">
    <source>
        <dbReference type="Ensembl" id="ENSLOCP00000009129.1"/>
    </source>
</evidence>
<dbReference type="OrthoDB" id="2116030at2759"/>
<dbReference type="GO" id="GO:0006103">
    <property type="term" value="P:2-oxoglutarate metabolic process"/>
    <property type="evidence" value="ECO:0000318"/>
    <property type="project" value="GO_Central"/>
</dbReference>
<dbReference type="Ensembl" id="ENSLOCT00000009140.1">
    <property type="protein sequence ID" value="ENSLOCP00000009129.1"/>
    <property type="gene ID" value="ENSLOCG00000007526.1"/>
</dbReference>
<dbReference type="Proteomes" id="UP000018468">
    <property type="component" value="Linkage group LG2"/>
</dbReference>
<dbReference type="OMA" id="EIMHAIC"/>
<dbReference type="EMBL" id="AHAT01002645">
    <property type="status" value="NOT_ANNOTATED_CDS"/>
    <property type="molecule type" value="Genomic_DNA"/>
</dbReference>
<evidence type="ECO:0000256" key="1">
    <source>
        <dbReference type="ARBA" id="ARBA00004173"/>
    </source>
</evidence>
<reference evidence="6" key="1">
    <citation type="submission" date="2011-12" db="EMBL/GenBank/DDBJ databases">
        <title>The Draft Genome of Lepisosteus oculatus.</title>
        <authorList>
            <consortium name="The Broad Institute Genome Assembly &amp; Analysis Group"/>
            <consortium name="Computational R&amp;D Group"/>
            <consortium name="and Sequencing Platform"/>
            <person name="Di Palma F."/>
            <person name="Alfoldi J."/>
            <person name="Johnson J."/>
            <person name="Berlin A."/>
            <person name="Gnerre S."/>
            <person name="Jaffe D."/>
            <person name="MacCallum I."/>
            <person name="Young S."/>
            <person name="Walker B.J."/>
            <person name="Lander E.S."/>
            <person name="Lindblad-Toh K."/>
        </authorList>
    </citation>
    <scope>NUCLEOTIDE SEQUENCE [LARGE SCALE GENOMIC DNA]</scope>
</reference>
<dbReference type="InParanoid" id="W5ML70"/>
<feature type="region of interest" description="Disordered" evidence="4">
    <location>
        <begin position="79"/>
        <end position="168"/>
    </location>
</feature>
<dbReference type="GeneTree" id="ENSGT00390000017443"/>
<evidence type="ECO:0000256" key="2">
    <source>
        <dbReference type="ARBA" id="ARBA00023128"/>
    </source>
</evidence>